<dbReference type="SMART" id="SM00849">
    <property type="entry name" value="Lactamase_B"/>
    <property type="match status" value="1"/>
</dbReference>
<dbReference type="InterPro" id="IPR001279">
    <property type="entry name" value="Metallo-B-lactamas"/>
</dbReference>
<dbReference type="RefSeq" id="WP_055449181.1">
    <property type="nucleotide sequence ID" value="NZ_CYHF01000001.1"/>
</dbReference>
<name>A0A0K6HRF8_9BURK</name>
<dbReference type="PANTHER" id="PTHR42951">
    <property type="entry name" value="METALLO-BETA-LACTAMASE DOMAIN-CONTAINING"/>
    <property type="match status" value="1"/>
</dbReference>
<reference evidence="4" key="1">
    <citation type="submission" date="2015-08" db="EMBL/GenBank/DDBJ databases">
        <authorList>
            <person name="Varghese N."/>
        </authorList>
    </citation>
    <scope>NUCLEOTIDE SEQUENCE [LARGE SCALE GENOMIC DNA]</scope>
    <source>
        <strain evidence="4">DSM 18181</strain>
    </source>
</reference>
<evidence type="ECO:0000256" key="1">
    <source>
        <dbReference type="ARBA" id="ARBA00005250"/>
    </source>
</evidence>
<evidence type="ECO:0000259" key="2">
    <source>
        <dbReference type="SMART" id="SM00849"/>
    </source>
</evidence>
<dbReference type="InterPro" id="IPR006311">
    <property type="entry name" value="TAT_signal"/>
</dbReference>
<accession>A0A0K6HRF8</accession>
<dbReference type="GO" id="GO:0016787">
    <property type="term" value="F:hydrolase activity"/>
    <property type="evidence" value="ECO:0007669"/>
    <property type="project" value="UniProtKB-KW"/>
</dbReference>
<dbReference type="InterPro" id="IPR036866">
    <property type="entry name" value="RibonucZ/Hydroxyglut_hydro"/>
</dbReference>
<evidence type="ECO:0000313" key="3">
    <source>
        <dbReference type="EMBL" id="CUA93436.1"/>
    </source>
</evidence>
<dbReference type="Proteomes" id="UP000183649">
    <property type="component" value="Unassembled WGS sequence"/>
</dbReference>
<dbReference type="Gene3D" id="3.60.15.10">
    <property type="entry name" value="Ribonuclease Z/Hydroxyacylglutathione hydrolase-like"/>
    <property type="match status" value="1"/>
</dbReference>
<evidence type="ECO:0000313" key="4">
    <source>
        <dbReference type="Proteomes" id="UP000183649"/>
    </source>
</evidence>
<dbReference type="InterPro" id="IPR050855">
    <property type="entry name" value="NDM-1-like"/>
</dbReference>
<dbReference type="OrthoDB" id="1273797at2"/>
<dbReference type="AlphaFoldDB" id="A0A0K6HRF8"/>
<dbReference type="CDD" id="cd16282">
    <property type="entry name" value="metallo-hydrolase-like_MBL-fold"/>
    <property type="match status" value="1"/>
</dbReference>
<dbReference type="EMBL" id="CYHF01000001">
    <property type="protein sequence ID" value="CUA93436.1"/>
    <property type="molecule type" value="Genomic_DNA"/>
</dbReference>
<dbReference type="PANTHER" id="PTHR42951:SF4">
    <property type="entry name" value="ACYL-COENZYME A THIOESTERASE MBLAC2"/>
    <property type="match status" value="1"/>
</dbReference>
<comment type="similarity">
    <text evidence="1">Belongs to the metallo-beta-lactamase superfamily. Class-B beta-lactamase family.</text>
</comment>
<gene>
    <name evidence="3" type="ORF">Ga0061069_101228</name>
</gene>
<dbReference type="SUPFAM" id="SSF56281">
    <property type="entry name" value="Metallo-hydrolase/oxidoreductase"/>
    <property type="match status" value="1"/>
</dbReference>
<dbReference type="GO" id="GO:0017001">
    <property type="term" value="P:antibiotic catabolic process"/>
    <property type="evidence" value="ECO:0007669"/>
    <property type="project" value="UniProtKB-ARBA"/>
</dbReference>
<protein>
    <submittedName>
        <fullName evidence="3">Glyoxylase or a related metal-dependent hydrolase, beta-lactamase superfamily II</fullName>
    </submittedName>
</protein>
<feature type="domain" description="Metallo-beta-lactamase" evidence="2">
    <location>
        <begin position="83"/>
        <end position="272"/>
    </location>
</feature>
<dbReference type="Pfam" id="PF00753">
    <property type="entry name" value="Lactamase_B"/>
    <property type="match status" value="1"/>
</dbReference>
<proteinExistence type="inferred from homology"/>
<dbReference type="PROSITE" id="PS51318">
    <property type="entry name" value="TAT"/>
    <property type="match status" value="1"/>
</dbReference>
<dbReference type="STRING" id="339866.GCA_001418255_00226"/>
<organism evidence="3 4">
    <name type="scientific">Thiomonas bhubaneswarensis</name>
    <dbReference type="NCBI Taxonomy" id="339866"/>
    <lineage>
        <taxon>Bacteria</taxon>
        <taxon>Pseudomonadati</taxon>
        <taxon>Pseudomonadota</taxon>
        <taxon>Betaproteobacteria</taxon>
        <taxon>Burkholderiales</taxon>
        <taxon>Thiomonas</taxon>
    </lineage>
</organism>
<sequence>MSRLRSSSALDPRRRQFLGWGLAAAGLTAVGAAAPQLKAFAADAIDFIRGPKVPDVAPTRLGKHIYVIYAADGFPTEANKGMMSNVTFVVGQKGVVILDSGASVQIGEMAIRQIKTVTDRPVVAVFNSHYHGDHWLGNDAFVSAYGQDLPIYAMPHTREQIKGATGTEWQQAMLKWTNQSSAGTRIVAPNRDVKHGDVFDFGDVTLRAHHYGTAHTPSDICIEVVQDKITYVGDVMMNRRIANMDEGSYPGSLAYMAALEKNIPGSNWLPGHGHAGQEVMTWQRELFAAIWEHAQKAAADMAGPDAAIAAAKADPRVASKAKDTAGWDNNIGKYISLAYLEAEQKV</sequence>
<keyword evidence="4" id="KW-1185">Reference proteome</keyword>
<keyword evidence="3" id="KW-0378">Hydrolase</keyword>